<keyword evidence="6" id="KW-0067">ATP-binding</keyword>
<evidence type="ECO:0000256" key="3">
    <source>
        <dbReference type="ARBA" id="ARBA00009524"/>
    </source>
</evidence>
<dbReference type="Pfam" id="PF03853">
    <property type="entry name" value="YjeF_N"/>
    <property type="match status" value="1"/>
</dbReference>
<dbReference type="AlphaFoldDB" id="A0A0F9DYF0"/>
<keyword evidence="8" id="KW-0520">NAD</keyword>
<comment type="catalytic activity">
    <reaction evidence="13">
        <text>(6S)-NADPHX + ADP = AMP + phosphate + NADPH + H(+)</text>
        <dbReference type="Rhea" id="RHEA:32235"/>
        <dbReference type="ChEBI" id="CHEBI:15378"/>
        <dbReference type="ChEBI" id="CHEBI:43474"/>
        <dbReference type="ChEBI" id="CHEBI:57783"/>
        <dbReference type="ChEBI" id="CHEBI:64076"/>
        <dbReference type="ChEBI" id="CHEBI:456215"/>
        <dbReference type="ChEBI" id="CHEBI:456216"/>
        <dbReference type="EC" id="4.2.1.136"/>
    </reaction>
</comment>
<evidence type="ECO:0000256" key="5">
    <source>
        <dbReference type="ARBA" id="ARBA00022741"/>
    </source>
</evidence>
<evidence type="ECO:0000256" key="6">
    <source>
        <dbReference type="ARBA" id="ARBA00022840"/>
    </source>
</evidence>
<comment type="function">
    <text evidence="10">Bifunctional enzyme that catalyzes the epimerization of the S- and R-forms of NAD(P)HX and the dehydration of the S-form of NAD(P)HX at the expense of ADP, which is converted to AMP. This allows the repair of both epimers of NAD(P)HX, a damaged form of NAD(P)H that is a result of enzymatic or heat-dependent hydration.</text>
</comment>
<evidence type="ECO:0000256" key="4">
    <source>
        <dbReference type="ARBA" id="ARBA00013129"/>
    </source>
</evidence>
<dbReference type="GO" id="GO:0005524">
    <property type="term" value="F:ATP binding"/>
    <property type="evidence" value="ECO:0007669"/>
    <property type="project" value="UniProtKB-KW"/>
</dbReference>
<dbReference type="InterPro" id="IPR029056">
    <property type="entry name" value="Ribokinase-like"/>
</dbReference>
<organism evidence="16">
    <name type="scientific">marine sediment metagenome</name>
    <dbReference type="NCBI Taxonomy" id="412755"/>
    <lineage>
        <taxon>unclassified sequences</taxon>
        <taxon>metagenomes</taxon>
        <taxon>ecological metagenomes</taxon>
    </lineage>
</organism>
<evidence type="ECO:0000313" key="16">
    <source>
        <dbReference type="EMBL" id="KKL66853.1"/>
    </source>
</evidence>
<evidence type="ECO:0000256" key="7">
    <source>
        <dbReference type="ARBA" id="ARBA00022857"/>
    </source>
</evidence>
<dbReference type="PROSITE" id="PS51383">
    <property type="entry name" value="YJEF_C_3"/>
    <property type="match status" value="1"/>
</dbReference>
<evidence type="ECO:0000256" key="11">
    <source>
        <dbReference type="ARBA" id="ARBA00032624"/>
    </source>
</evidence>
<evidence type="ECO:0000256" key="12">
    <source>
        <dbReference type="ARBA" id="ARBA00048238"/>
    </source>
</evidence>
<dbReference type="PROSITE" id="PS01050">
    <property type="entry name" value="YJEF_C_2"/>
    <property type="match status" value="1"/>
</dbReference>
<dbReference type="Gene3D" id="3.40.50.10260">
    <property type="entry name" value="YjeF N-terminal domain"/>
    <property type="match status" value="1"/>
</dbReference>
<dbReference type="PANTHER" id="PTHR12592">
    <property type="entry name" value="ATP-DEPENDENT (S)-NAD(P)H-HYDRATE DEHYDRATASE FAMILY MEMBER"/>
    <property type="match status" value="1"/>
</dbReference>
<dbReference type="InterPro" id="IPR036652">
    <property type="entry name" value="YjeF_N_dom_sf"/>
</dbReference>
<dbReference type="EC" id="4.2.1.136" evidence="4"/>
<dbReference type="PANTHER" id="PTHR12592:SF0">
    <property type="entry name" value="ATP-DEPENDENT (S)-NAD(P)H-HYDRATE DEHYDRATASE"/>
    <property type="match status" value="1"/>
</dbReference>
<feature type="non-terminal residue" evidence="16">
    <location>
        <position position="1"/>
    </location>
</feature>
<keyword evidence="7" id="KW-0521">NADP</keyword>
<evidence type="ECO:0000256" key="1">
    <source>
        <dbReference type="ARBA" id="ARBA00001958"/>
    </source>
</evidence>
<evidence type="ECO:0000256" key="8">
    <source>
        <dbReference type="ARBA" id="ARBA00023027"/>
    </source>
</evidence>
<keyword evidence="9" id="KW-0456">Lyase</keyword>
<accession>A0A0F9DYF0</accession>
<protein>
    <recommendedName>
        <fullName evidence="4">ADP-dependent NAD(P)H-hydrate dehydratase</fullName>
        <ecNumber evidence="4">4.2.1.136</ecNumber>
    </recommendedName>
    <alternativeName>
        <fullName evidence="11">Nicotinamide nucleotide repair protein</fullName>
    </alternativeName>
</protein>
<comment type="cofactor">
    <cofactor evidence="1">
        <name>K(+)</name>
        <dbReference type="ChEBI" id="CHEBI:29103"/>
    </cofactor>
</comment>
<comment type="catalytic activity">
    <reaction evidence="12">
        <text>(6S)-NADHX + ADP = AMP + phosphate + NADH + H(+)</text>
        <dbReference type="Rhea" id="RHEA:32223"/>
        <dbReference type="ChEBI" id="CHEBI:15378"/>
        <dbReference type="ChEBI" id="CHEBI:43474"/>
        <dbReference type="ChEBI" id="CHEBI:57945"/>
        <dbReference type="ChEBI" id="CHEBI:64074"/>
        <dbReference type="ChEBI" id="CHEBI:456215"/>
        <dbReference type="ChEBI" id="CHEBI:456216"/>
        <dbReference type="EC" id="4.2.1.136"/>
    </reaction>
</comment>
<dbReference type="NCBIfam" id="TIGR00196">
    <property type="entry name" value="yjeF_cterm"/>
    <property type="match status" value="1"/>
</dbReference>
<gene>
    <name evidence="16" type="ORF">LCGC14_2140820</name>
</gene>
<dbReference type="PROSITE" id="PS51385">
    <property type="entry name" value="YJEF_N"/>
    <property type="match status" value="1"/>
</dbReference>
<dbReference type="SUPFAM" id="SSF53613">
    <property type="entry name" value="Ribokinase-like"/>
    <property type="match status" value="1"/>
</dbReference>
<dbReference type="InterPro" id="IPR004443">
    <property type="entry name" value="YjeF_N_dom"/>
</dbReference>
<dbReference type="CDD" id="cd01171">
    <property type="entry name" value="YXKO-related"/>
    <property type="match status" value="1"/>
</dbReference>
<evidence type="ECO:0000256" key="9">
    <source>
        <dbReference type="ARBA" id="ARBA00023239"/>
    </source>
</evidence>
<keyword evidence="5" id="KW-0547">Nucleotide-binding</keyword>
<dbReference type="GO" id="GO:0110051">
    <property type="term" value="P:metabolite repair"/>
    <property type="evidence" value="ECO:0007669"/>
    <property type="project" value="TreeGrafter"/>
</dbReference>
<feature type="domain" description="YjeF N-terminal" evidence="15">
    <location>
        <begin position="1"/>
        <end position="85"/>
    </location>
</feature>
<evidence type="ECO:0000256" key="2">
    <source>
        <dbReference type="ARBA" id="ARBA00006001"/>
    </source>
</evidence>
<dbReference type="HAMAP" id="MF_01965">
    <property type="entry name" value="NADHX_dehydratase"/>
    <property type="match status" value="1"/>
</dbReference>
<proteinExistence type="inferred from homology"/>
<feature type="domain" description="YjeF C-terminal" evidence="14">
    <location>
        <begin position="94"/>
        <end position="376"/>
    </location>
</feature>
<dbReference type="Gene3D" id="3.40.1190.20">
    <property type="match status" value="1"/>
</dbReference>
<evidence type="ECO:0000259" key="14">
    <source>
        <dbReference type="PROSITE" id="PS51383"/>
    </source>
</evidence>
<name>A0A0F9DYF0_9ZZZZ</name>
<dbReference type="InterPro" id="IPR017953">
    <property type="entry name" value="Carbohydrate_kinase_pred_CS"/>
</dbReference>
<comment type="caution">
    <text evidence="16">The sequence shown here is derived from an EMBL/GenBank/DDBJ whole genome shotgun (WGS) entry which is preliminary data.</text>
</comment>
<sequence>FKPPLREYEANVIDEINKSRSQVISADVPSGLDATTGEAEENKVVKANRTICFSCYKKGLLTNKGPLYGGQLIATDIGIEPKISDKYKIAEVVDNETALSLMPKRPPLVHKKSVGRVLVISGSKEYTGAPILTSEAAYRAGTGYVTLLVPDKIKDLVQAKITPEVIVQGLASDKSGYISNEEAANVAEISKDYDCIAIGPGLGAVEETFKFVRSLLEKTDTPVVADADALNAIAVKKDVFEKIKTNIVLTPHAAELSRLSGISVDEIERDRFKAVSKIASSRITILLKGRYTLTASKEKIRVNLTSNQGMATAGTGDVLTGIIASLISQGLSPENGAALGAYLHGLAGDICAAELSQYALIATDIIDCIPYAFKTVLSG</sequence>
<dbReference type="GO" id="GO:0052856">
    <property type="term" value="F:NAD(P)HX epimerase activity"/>
    <property type="evidence" value="ECO:0007669"/>
    <property type="project" value="TreeGrafter"/>
</dbReference>
<evidence type="ECO:0000259" key="15">
    <source>
        <dbReference type="PROSITE" id="PS51385"/>
    </source>
</evidence>
<comment type="similarity">
    <text evidence="3">In the C-terminal section; belongs to the NnrD/CARKD family.</text>
</comment>
<dbReference type="EMBL" id="LAZR01027072">
    <property type="protein sequence ID" value="KKL66853.1"/>
    <property type="molecule type" value="Genomic_DNA"/>
</dbReference>
<dbReference type="SUPFAM" id="SSF64153">
    <property type="entry name" value="YjeF N-terminal domain-like"/>
    <property type="match status" value="1"/>
</dbReference>
<dbReference type="InterPro" id="IPR000631">
    <property type="entry name" value="CARKD"/>
</dbReference>
<evidence type="ECO:0000256" key="13">
    <source>
        <dbReference type="ARBA" id="ARBA00049209"/>
    </source>
</evidence>
<reference evidence="16" key="1">
    <citation type="journal article" date="2015" name="Nature">
        <title>Complex archaea that bridge the gap between prokaryotes and eukaryotes.</title>
        <authorList>
            <person name="Spang A."/>
            <person name="Saw J.H."/>
            <person name="Jorgensen S.L."/>
            <person name="Zaremba-Niedzwiedzka K."/>
            <person name="Martijn J."/>
            <person name="Lind A.E."/>
            <person name="van Eijk R."/>
            <person name="Schleper C."/>
            <person name="Guy L."/>
            <person name="Ettema T.J."/>
        </authorList>
    </citation>
    <scope>NUCLEOTIDE SEQUENCE</scope>
</reference>
<comment type="similarity">
    <text evidence="2">In the N-terminal section; belongs to the NnrE/AIBP family.</text>
</comment>
<dbReference type="GO" id="GO:0052855">
    <property type="term" value="F:ADP-dependent NAD(P)H-hydrate dehydratase activity"/>
    <property type="evidence" value="ECO:0007669"/>
    <property type="project" value="UniProtKB-EC"/>
</dbReference>
<evidence type="ECO:0000256" key="10">
    <source>
        <dbReference type="ARBA" id="ARBA00025153"/>
    </source>
</evidence>
<dbReference type="Pfam" id="PF01256">
    <property type="entry name" value="Carb_kinase"/>
    <property type="match status" value="1"/>
</dbReference>